<feature type="region of interest" description="Disordered" evidence="1">
    <location>
        <begin position="115"/>
        <end position="219"/>
    </location>
</feature>
<evidence type="ECO:0000256" key="1">
    <source>
        <dbReference type="SAM" id="MobiDB-lite"/>
    </source>
</evidence>
<proteinExistence type="predicted"/>
<protein>
    <submittedName>
        <fullName evidence="2">Uncharacterized protein</fullName>
    </submittedName>
</protein>
<gene>
    <name evidence="2" type="ORF">PRZ48_003278</name>
</gene>
<dbReference type="EMBL" id="JAXOVC010000002">
    <property type="protein sequence ID" value="KAK4505315.1"/>
    <property type="molecule type" value="Genomic_DNA"/>
</dbReference>
<keyword evidence="3" id="KW-1185">Reference proteome</keyword>
<feature type="compositionally biased region" description="Low complexity" evidence="1">
    <location>
        <begin position="90"/>
        <end position="101"/>
    </location>
</feature>
<dbReference type="Proteomes" id="UP001305779">
    <property type="component" value="Unassembled WGS sequence"/>
</dbReference>
<feature type="region of interest" description="Disordered" evidence="1">
    <location>
        <begin position="50"/>
        <end position="101"/>
    </location>
</feature>
<comment type="caution">
    <text evidence="2">The sequence shown here is derived from an EMBL/GenBank/DDBJ whole genome shotgun (WGS) entry which is preliminary data.</text>
</comment>
<name>A0ABR0EVM8_ZASCE</name>
<organism evidence="2 3">
    <name type="scientific">Zasmidium cellare</name>
    <name type="common">Wine cellar mold</name>
    <name type="synonym">Racodium cellare</name>
    <dbReference type="NCBI Taxonomy" id="395010"/>
    <lineage>
        <taxon>Eukaryota</taxon>
        <taxon>Fungi</taxon>
        <taxon>Dikarya</taxon>
        <taxon>Ascomycota</taxon>
        <taxon>Pezizomycotina</taxon>
        <taxon>Dothideomycetes</taxon>
        <taxon>Dothideomycetidae</taxon>
        <taxon>Mycosphaerellales</taxon>
        <taxon>Mycosphaerellaceae</taxon>
        <taxon>Zasmidium</taxon>
    </lineage>
</organism>
<feature type="compositionally biased region" description="Low complexity" evidence="1">
    <location>
        <begin position="115"/>
        <end position="130"/>
    </location>
</feature>
<feature type="compositionally biased region" description="Acidic residues" evidence="1">
    <location>
        <begin position="79"/>
        <end position="89"/>
    </location>
</feature>
<evidence type="ECO:0000313" key="2">
    <source>
        <dbReference type="EMBL" id="KAK4505315.1"/>
    </source>
</evidence>
<evidence type="ECO:0000313" key="3">
    <source>
        <dbReference type="Proteomes" id="UP001305779"/>
    </source>
</evidence>
<sequence>MASSLMRLLNHLLPFATPGTPLIQDLVHLGAICVLLYFAPQIQEYIQRRETAQPVPGEAEDPQRDHHQERQVERQQDGDGGDEGGEVADQEPIGANDGAGDADFAAFQRDQINEANGAGPANAADDNMPAQRNVGAKKAKSLARRDQRRAYHEFQRAQGEAQRAKDAEGASEREAAQAAEKERRKAVEAELEAKKAKEREKKREQERREREEEQGRRERTVTAVRRDLDAKRMCNVFDVIKEVGGADVDELWVERILNANGMLGKKDDGSFTMITGTGWIVRVTSEDMRKTYQKVVEDGIGDEDGKIGHEELGGVLEQVLKNEPSVVAH</sequence>
<feature type="compositionally biased region" description="Basic and acidic residues" evidence="1">
    <location>
        <begin position="61"/>
        <end position="77"/>
    </location>
</feature>
<feature type="compositionally biased region" description="Basic and acidic residues" evidence="1">
    <location>
        <begin position="143"/>
        <end position="155"/>
    </location>
</feature>
<accession>A0ABR0EVM8</accession>
<feature type="compositionally biased region" description="Basic and acidic residues" evidence="1">
    <location>
        <begin position="162"/>
        <end position="219"/>
    </location>
</feature>
<reference evidence="2 3" key="1">
    <citation type="journal article" date="2023" name="G3 (Bethesda)">
        <title>A chromosome-level genome assembly of Zasmidium syzygii isolated from banana leaves.</title>
        <authorList>
            <person name="van Westerhoven A.C."/>
            <person name="Mehrabi R."/>
            <person name="Talebi R."/>
            <person name="Steentjes M.B.F."/>
            <person name="Corcolon B."/>
            <person name="Chong P.A."/>
            <person name="Kema G.H.J."/>
            <person name="Seidl M.F."/>
        </authorList>
    </citation>
    <scope>NUCLEOTIDE SEQUENCE [LARGE SCALE GENOMIC DNA]</scope>
    <source>
        <strain evidence="2 3">P124</strain>
    </source>
</reference>